<dbReference type="InterPro" id="IPR018931">
    <property type="entry name" value="DUF2520"/>
</dbReference>
<keyword evidence="3" id="KW-1185">Reference proteome</keyword>
<dbReference type="STRING" id="313594.PI23P_11737"/>
<dbReference type="Gene3D" id="3.40.50.720">
    <property type="entry name" value="NAD(P)-binding Rossmann-like Domain"/>
    <property type="match status" value="1"/>
</dbReference>
<dbReference type="AlphaFoldDB" id="A4C1K0"/>
<organism evidence="2 3">
    <name type="scientific">Polaribacter irgensii 23-P</name>
    <dbReference type="NCBI Taxonomy" id="313594"/>
    <lineage>
        <taxon>Bacteria</taxon>
        <taxon>Pseudomonadati</taxon>
        <taxon>Bacteroidota</taxon>
        <taxon>Flavobacteriia</taxon>
        <taxon>Flavobacteriales</taxon>
        <taxon>Flavobacteriaceae</taxon>
    </lineage>
</organism>
<sequence>MISVVIIGNGNVAHHLEKTFLKASGIHVSRINSRSLNDIPKADVTILAVSDNAIASVSLKITNSFVVHTSGSFSMEALQNKESKGVFYMLQTFTKEKEVDFSQVPFCLEASSQTGYLLLEKLAKSFGNKVYPINSAQRKALHIAAVFVNNFTNHMYKIGNDICEKHQVPFDILFPLIDETAQKIKTLSPQLAQTGPAKRNDTETIKNHLELLNQEQQEIYKILTRSITDATR</sequence>
<dbReference type="RefSeq" id="WP_004570963.1">
    <property type="nucleotide sequence ID" value="NZ_CH724148.1"/>
</dbReference>
<dbReference type="InterPro" id="IPR008927">
    <property type="entry name" value="6-PGluconate_DH-like_C_sf"/>
</dbReference>
<gene>
    <name evidence="2" type="ORF">PI23P_11737</name>
</gene>
<name>A4C1K0_9FLAO</name>
<dbReference type="Proteomes" id="UP000003053">
    <property type="component" value="Unassembled WGS sequence"/>
</dbReference>
<evidence type="ECO:0000259" key="1">
    <source>
        <dbReference type="Pfam" id="PF10728"/>
    </source>
</evidence>
<evidence type="ECO:0000313" key="2">
    <source>
        <dbReference type="EMBL" id="EAR12003.1"/>
    </source>
</evidence>
<dbReference type="PANTHER" id="PTHR40459:SF1">
    <property type="entry name" value="CONSERVED HYPOTHETICAL ALANINE AND LEUCINE RICH PROTEIN"/>
    <property type="match status" value="1"/>
</dbReference>
<reference evidence="2 3" key="1">
    <citation type="submission" date="2006-02" db="EMBL/GenBank/DDBJ databases">
        <authorList>
            <person name="Murray A."/>
            <person name="Staley J."/>
            <person name="Ferriera S."/>
            <person name="Johnson J."/>
            <person name="Kravitz S."/>
            <person name="Halpern A."/>
            <person name="Remington K."/>
            <person name="Beeson K."/>
            <person name="Tran B."/>
            <person name="Rogers Y.-H."/>
            <person name="Friedman R."/>
            <person name="Venter J.C."/>
        </authorList>
    </citation>
    <scope>NUCLEOTIDE SEQUENCE [LARGE SCALE GENOMIC DNA]</scope>
    <source>
        <strain evidence="2 3">23-P</strain>
    </source>
</reference>
<dbReference type="Pfam" id="PF10728">
    <property type="entry name" value="DUF2520"/>
    <property type="match status" value="1"/>
</dbReference>
<dbReference type="PANTHER" id="PTHR40459">
    <property type="entry name" value="CONSERVED HYPOTHETICAL ALANINE AND LEUCINE RICH PROTEIN"/>
    <property type="match status" value="1"/>
</dbReference>
<proteinExistence type="predicted"/>
<dbReference type="EMBL" id="AAOG01000003">
    <property type="protein sequence ID" value="EAR12003.1"/>
    <property type="molecule type" value="Genomic_DNA"/>
</dbReference>
<dbReference type="SUPFAM" id="SSF48179">
    <property type="entry name" value="6-phosphogluconate dehydrogenase C-terminal domain-like"/>
    <property type="match status" value="1"/>
</dbReference>
<feature type="domain" description="DUF2520" evidence="1">
    <location>
        <begin position="104"/>
        <end position="227"/>
    </location>
</feature>
<dbReference type="InterPro" id="IPR036291">
    <property type="entry name" value="NAD(P)-bd_dom_sf"/>
</dbReference>
<evidence type="ECO:0000313" key="3">
    <source>
        <dbReference type="Proteomes" id="UP000003053"/>
    </source>
</evidence>
<dbReference type="Gene3D" id="1.10.1040.20">
    <property type="entry name" value="ProC-like, C-terminal domain"/>
    <property type="match status" value="1"/>
</dbReference>
<comment type="caution">
    <text evidence="2">The sequence shown here is derived from an EMBL/GenBank/DDBJ whole genome shotgun (WGS) entry which is preliminary data.</text>
</comment>
<dbReference type="SUPFAM" id="SSF51735">
    <property type="entry name" value="NAD(P)-binding Rossmann-fold domains"/>
    <property type="match status" value="1"/>
</dbReference>
<dbReference type="HOGENOM" id="CLU_055635_1_1_10"/>
<dbReference type="InterPro" id="IPR037108">
    <property type="entry name" value="TM1727-like_C_sf"/>
</dbReference>
<accession>A4C1K0</accession>
<dbReference type="OrthoDB" id="9810755at2"/>
<protein>
    <recommendedName>
        <fullName evidence="1">DUF2520 domain-containing protein</fullName>
    </recommendedName>
</protein>
<dbReference type="eggNOG" id="COG5495">
    <property type="taxonomic scope" value="Bacteria"/>
</dbReference>